<dbReference type="AlphaFoldDB" id="A0A9W4TJL6"/>
<dbReference type="EMBL" id="CADCST010000083">
    <property type="protein sequence ID" value="CAA9198753.1"/>
    <property type="molecule type" value="Genomic_DNA"/>
</dbReference>
<dbReference type="RefSeq" id="WP_173966284.1">
    <property type="nucleotide sequence ID" value="NZ_CADCST010000083.1"/>
</dbReference>
<name>A0A9W4TJL6_9FLAO</name>
<dbReference type="EMBL" id="OX336425">
    <property type="protein sequence ID" value="CAI2768199.1"/>
    <property type="molecule type" value="Genomic_DNA"/>
</dbReference>
<protein>
    <submittedName>
        <fullName evidence="3">Uncharacterized protein</fullName>
    </submittedName>
</protein>
<evidence type="ECO:0000313" key="3">
    <source>
        <dbReference type="EMBL" id="CAI2768199.1"/>
    </source>
</evidence>
<feature type="chain" id="PRO_5040840044" evidence="1">
    <location>
        <begin position="21"/>
        <end position="372"/>
    </location>
</feature>
<evidence type="ECO:0000313" key="5">
    <source>
        <dbReference type="Proteomes" id="UP001152749"/>
    </source>
</evidence>
<sequence>MKKNYFLVVLTLLFMLCAQVGYTQTDVEGGELGEVIIDNPYHEPDPEPEPCFDCSCDPVFCSPGGGDYPTNPEPEPCYDCSCDESFCNTDVPPNVCTLVCLKGFELDPDSCQCNPVQTESQGPCMNRDLRHKKVSSNVAEMINQRSQWMSANGNAVEVKSFEIQNIEDGYGDINLDRYDLGINKIPNGYTPQMLFEEIRTNFSNFVTGGDLPGMGVDVVPYSPEDGLKWNSSNPIGAAMDFDNSLDTSTVICTEYNYNEMYWNFTTVRSADHLGHFVSGTRQFGMQTNSDGSYSFYLRGADRLGQAIDFGANNGIPGVDDFLFNQAADATWKNLMTTLENYIKAKTGAIVVPFDKDEDYAKRYEYNQSDCPE</sequence>
<reference evidence="3" key="2">
    <citation type="submission" date="2022-09" db="EMBL/GenBank/DDBJ databases">
        <authorList>
            <person name="Duchaud E."/>
        </authorList>
    </citation>
    <scope>NUCLEOTIDE SEQUENCE</scope>
    <source>
        <strain evidence="3">TRV642</strain>
    </source>
</reference>
<evidence type="ECO:0000313" key="4">
    <source>
        <dbReference type="Proteomes" id="UP000474567"/>
    </source>
</evidence>
<evidence type="ECO:0000313" key="2">
    <source>
        <dbReference type="EMBL" id="CAA9198753.1"/>
    </source>
</evidence>
<feature type="signal peptide" evidence="1">
    <location>
        <begin position="1"/>
        <end position="20"/>
    </location>
</feature>
<organism evidence="3 5">
    <name type="scientific">Flavobacterium collinsii</name>
    <dbReference type="NCBI Taxonomy" id="1114861"/>
    <lineage>
        <taxon>Bacteria</taxon>
        <taxon>Pseudomonadati</taxon>
        <taxon>Bacteroidota</taxon>
        <taxon>Flavobacteriia</taxon>
        <taxon>Flavobacteriales</taxon>
        <taxon>Flavobacteriaceae</taxon>
        <taxon>Flavobacterium</taxon>
    </lineage>
</organism>
<evidence type="ECO:0000256" key="1">
    <source>
        <dbReference type="SAM" id="SignalP"/>
    </source>
</evidence>
<dbReference type="KEGG" id="fcs:TRV642_3400"/>
<keyword evidence="1" id="KW-0732">Signal</keyword>
<keyword evidence="4" id="KW-1185">Reference proteome</keyword>
<proteinExistence type="predicted"/>
<dbReference type="Proteomes" id="UP001152749">
    <property type="component" value="Chromosome"/>
</dbReference>
<dbReference type="Proteomes" id="UP000474567">
    <property type="component" value="Unassembled WGS sequence"/>
</dbReference>
<gene>
    <name evidence="2" type="ORF">FLACOL7796_02317</name>
    <name evidence="3" type="ORF">TRV642_3400</name>
</gene>
<reference evidence="2 4" key="1">
    <citation type="submission" date="2020-02" db="EMBL/GenBank/DDBJ databases">
        <authorList>
            <person name="Criscuolo A."/>
        </authorList>
    </citation>
    <scope>NUCLEOTIDE SEQUENCE [LARGE SCALE GENOMIC DNA]</scope>
    <source>
        <strain evidence="2">CECT7796</strain>
    </source>
</reference>
<accession>A0A9W4TJL6</accession>